<accession>A0ABD1T363</accession>
<reference evidence="2" key="1">
    <citation type="submission" date="2024-07" db="EMBL/GenBank/DDBJ databases">
        <title>Two chromosome-level genome assemblies of Korean endemic species Abeliophyllum distichum and Forsythia ovata (Oleaceae).</title>
        <authorList>
            <person name="Jang H."/>
        </authorList>
    </citation>
    <scope>NUCLEOTIDE SEQUENCE [LARGE SCALE GENOMIC DNA]</scope>
</reference>
<sequence length="119" mass="13117">MGKWLAYSASNYAKDNDAEDTHHQPHLPCALESWSASHLPGRTRHGGITSSTTQKMLTLVTMPSDKRRQKHTSSATFALCLRVLVGLPLAQGNSSWWNHLLYNSKNADVHGDAIIYSTG</sequence>
<gene>
    <name evidence="1" type="ORF">Fot_30712</name>
</gene>
<dbReference type="EMBL" id="JBFOLJ010000009">
    <property type="protein sequence ID" value="KAL2507065.1"/>
    <property type="molecule type" value="Genomic_DNA"/>
</dbReference>
<dbReference type="AlphaFoldDB" id="A0ABD1T363"/>
<evidence type="ECO:0000313" key="2">
    <source>
        <dbReference type="Proteomes" id="UP001604277"/>
    </source>
</evidence>
<evidence type="ECO:0000313" key="1">
    <source>
        <dbReference type="EMBL" id="KAL2507065.1"/>
    </source>
</evidence>
<name>A0ABD1T363_9LAMI</name>
<proteinExistence type="predicted"/>
<organism evidence="1 2">
    <name type="scientific">Forsythia ovata</name>
    <dbReference type="NCBI Taxonomy" id="205694"/>
    <lineage>
        <taxon>Eukaryota</taxon>
        <taxon>Viridiplantae</taxon>
        <taxon>Streptophyta</taxon>
        <taxon>Embryophyta</taxon>
        <taxon>Tracheophyta</taxon>
        <taxon>Spermatophyta</taxon>
        <taxon>Magnoliopsida</taxon>
        <taxon>eudicotyledons</taxon>
        <taxon>Gunneridae</taxon>
        <taxon>Pentapetalae</taxon>
        <taxon>asterids</taxon>
        <taxon>lamiids</taxon>
        <taxon>Lamiales</taxon>
        <taxon>Oleaceae</taxon>
        <taxon>Forsythieae</taxon>
        <taxon>Forsythia</taxon>
    </lineage>
</organism>
<dbReference type="Proteomes" id="UP001604277">
    <property type="component" value="Unassembled WGS sequence"/>
</dbReference>
<comment type="caution">
    <text evidence="1">The sequence shown here is derived from an EMBL/GenBank/DDBJ whole genome shotgun (WGS) entry which is preliminary data.</text>
</comment>
<protein>
    <submittedName>
        <fullName evidence="1">Uncharacterized protein</fullName>
    </submittedName>
</protein>
<keyword evidence="2" id="KW-1185">Reference proteome</keyword>